<organism evidence="2 3">
    <name type="scientific">SAR86 cluster bacterium</name>
    <dbReference type="NCBI Taxonomy" id="2030880"/>
    <lineage>
        <taxon>Bacteria</taxon>
        <taxon>Pseudomonadati</taxon>
        <taxon>Pseudomonadota</taxon>
        <taxon>Gammaproteobacteria</taxon>
        <taxon>SAR86 cluster</taxon>
    </lineage>
</organism>
<evidence type="ECO:0000313" key="3">
    <source>
        <dbReference type="Proteomes" id="UP000320146"/>
    </source>
</evidence>
<dbReference type="EMBL" id="SHBL01000005">
    <property type="protein sequence ID" value="RZO24580.1"/>
    <property type="molecule type" value="Genomic_DNA"/>
</dbReference>
<proteinExistence type="predicted"/>
<dbReference type="PANTHER" id="PTHR38690:SF1">
    <property type="entry name" value="PROTEASE"/>
    <property type="match status" value="1"/>
</dbReference>
<reference evidence="2 3" key="1">
    <citation type="submission" date="2019-02" db="EMBL/GenBank/DDBJ databases">
        <title>Prokaryotic population dynamics and viral predation in marine succession experiment using metagenomics: the confinement effect.</title>
        <authorList>
            <person name="Haro-Moreno J.M."/>
            <person name="Rodriguez-Valera F."/>
            <person name="Lopez-Perez M."/>
        </authorList>
    </citation>
    <scope>NUCLEOTIDE SEQUENCE [LARGE SCALE GENOMIC DNA]</scope>
    <source>
        <strain evidence="2">MED-G166</strain>
    </source>
</reference>
<dbReference type="AlphaFoldDB" id="A0A520MTM8"/>
<protein>
    <submittedName>
        <fullName evidence="2">Uncharacterized protein</fullName>
    </submittedName>
</protein>
<sequence length="683" mass="77086">MGLYLHQSKTKMVKKYLIWPIRLFLYLLAILIIGFYSFCLFLTTDFGSKQTSKLLFGEKISYEEISIEPSLLGMKVEIDGFSFSGAANFSGDRINLEINFLNSLIGKMIYIPNLELYNSEVELNEDSSGEQAEQPDIYISELSINDFKAGNTEFNKLELKDFLSKSEEIGFAFTDLSIDLPGSINSLDQFSGRGYFSENKLFLNINSDEVLIDFTFYDAPSRYKNLKGFIEINFNDKFSIPFAKLSSTDGVKVIKSSFKYDDSFLLEMWVKGNQSDVINLIPSNADDLKAFLEDSNFKSSYLDLLLSFTEASDNSNFNIVMKAKDGFLRTSELDLATENLNIYIDNSSLRIFGDELKLPNLELGNFYLSRKLIGNDDNKLVLNDYDNFTIKFSDNGILKSLDGKIPSLDPDYNVSFNKNRLLLNIDEIYFDFNILNNYESINGGFRIYPSGFNSNYFSLNSTESSSFEFNFNDMELRNLNANFELLNSNENPARNSNLEFSKFNFSLKNSYINFKDTNIGYGGLVKISGKDISYTDSTFTIDALRVLSLIDIRSRLVNILNADFDKLDQDNFFINSLSGEFFADSAGYANINNLNLNFDVGDAEIVGTISSKLESFDTFDLEMSFNTSLSQNIPWYVAILGGFPAAAGAVVVTEVLEDGINQITETKYGISGSADNLIVETRQ</sequence>
<comment type="caution">
    <text evidence="2">The sequence shown here is derived from an EMBL/GenBank/DDBJ whole genome shotgun (WGS) entry which is preliminary data.</text>
</comment>
<dbReference type="PANTHER" id="PTHR38690">
    <property type="entry name" value="PROTEASE-RELATED"/>
    <property type="match status" value="1"/>
</dbReference>
<keyword evidence="1" id="KW-1133">Transmembrane helix</keyword>
<dbReference type="InterPro" id="IPR011836">
    <property type="entry name" value="YhdP"/>
</dbReference>
<gene>
    <name evidence="2" type="ORF">EVA99_01135</name>
</gene>
<dbReference type="Proteomes" id="UP000320146">
    <property type="component" value="Unassembled WGS sequence"/>
</dbReference>
<keyword evidence="1" id="KW-0472">Membrane</keyword>
<evidence type="ECO:0000256" key="1">
    <source>
        <dbReference type="SAM" id="Phobius"/>
    </source>
</evidence>
<keyword evidence="1" id="KW-0812">Transmembrane</keyword>
<accession>A0A520MTM8</accession>
<feature type="transmembrane region" description="Helical" evidence="1">
    <location>
        <begin position="21"/>
        <end position="43"/>
    </location>
</feature>
<evidence type="ECO:0000313" key="2">
    <source>
        <dbReference type="EMBL" id="RZO24580.1"/>
    </source>
</evidence>
<name>A0A520MTM8_9GAMM</name>